<dbReference type="CDD" id="cd00586">
    <property type="entry name" value="4HBT"/>
    <property type="match status" value="1"/>
</dbReference>
<dbReference type="Proteomes" id="UP000744769">
    <property type="component" value="Unassembled WGS sequence"/>
</dbReference>
<dbReference type="Pfam" id="PF13279">
    <property type="entry name" value="4HBT_2"/>
    <property type="match status" value="1"/>
</dbReference>
<name>A0A967EA39_9MICO</name>
<keyword evidence="2" id="KW-1185">Reference proteome</keyword>
<comment type="caution">
    <text evidence="1">The sequence shown here is derived from an EMBL/GenBank/DDBJ whole genome shotgun (WGS) entry which is preliminary data.</text>
</comment>
<gene>
    <name evidence="1" type="ORF">G9U51_08815</name>
</gene>
<dbReference type="EMBL" id="JAAOIV010000005">
    <property type="protein sequence ID" value="NHN55875.1"/>
    <property type="molecule type" value="Genomic_DNA"/>
</dbReference>
<sequence>MPIRPYAVRVPLRWSDMDALRHVNNVQVARLLEEARVLGLREWFAEEQAHHPRLLVARCEIDYLRQLHYRPEPVVIRMWTSRIAGASFDLSYEIVEEDTDDAPAIVRAETTQVAFDMDAQRPVRIPTEAREILQRYAGAPVEMKRRGARG</sequence>
<dbReference type="AlphaFoldDB" id="A0A967EA39"/>
<evidence type="ECO:0000313" key="1">
    <source>
        <dbReference type="EMBL" id="NHN55875.1"/>
    </source>
</evidence>
<accession>A0A967EA39</accession>
<dbReference type="Gene3D" id="3.10.129.10">
    <property type="entry name" value="Hotdog Thioesterase"/>
    <property type="match status" value="1"/>
</dbReference>
<organism evidence="1 2">
    <name type="scientific">Metallococcus carri</name>
    <dbReference type="NCBI Taxonomy" id="1656884"/>
    <lineage>
        <taxon>Bacteria</taxon>
        <taxon>Bacillati</taxon>
        <taxon>Actinomycetota</taxon>
        <taxon>Actinomycetes</taxon>
        <taxon>Micrococcales</taxon>
        <taxon>Dermacoccaceae</taxon>
        <taxon>Metallococcus</taxon>
    </lineage>
</organism>
<dbReference type="InterPro" id="IPR029069">
    <property type="entry name" value="HotDog_dom_sf"/>
</dbReference>
<dbReference type="GO" id="GO:0047617">
    <property type="term" value="F:fatty acyl-CoA hydrolase activity"/>
    <property type="evidence" value="ECO:0007669"/>
    <property type="project" value="TreeGrafter"/>
</dbReference>
<dbReference type="PANTHER" id="PTHR31793">
    <property type="entry name" value="4-HYDROXYBENZOYL-COA THIOESTERASE FAMILY MEMBER"/>
    <property type="match status" value="1"/>
</dbReference>
<dbReference type="SUPFAM" id="SSF54637">
    <property type="entry name" value="Thioesterase/thiol ester dehydrase-isomerase"/>
    <property type="match status" value="1"/>
</dbReference>
<protein>
    <submittedName>
        <fullName evidence="1">Acyl-CoA thioesterase</fullName>
    </submittedName>
</protein>
<evidence type="ECO:0000313" key="2">
    <source>
        <dbReference type="Proteomes" id="UP000744769"/>
    </source>
</evidence>
<reference evidence="1" key="1">
    <citation type="submission" date="2020-03" db="EMBL/GenBank/DDBJ databases">
        <title>Draft sequencing of Calidifontibacter sp. DB0510.</title>
        <authorList>
            <person name="Kim D.-U."/>
        </authorList>
    </citation>
    <scope>NUCLEOTIDE SEQUENCE</scope>
    <source>
        <strain evidence="1">DB0510</strain>
    </source>
</reference>
<dbReference type="PANTHER" id="PTHR31793:SF24">
    <property type="entry name" value="LONG-CHAIN ACYL-COA THIOESTERASE FADM"/>
    <property type="match status" value="1"/>
</dbReference>
<dbReference type="InterPro" id="IPR050563">
    <property type="entry name" value="4-hydroxybenzoyl-CoA_TE"/>
</dbReference>
<dbReference type="RefSeq" id="WP_166196078.1">
    <property type="nucleotide sequence ID" value="NZ_JAAOIV010000005.1"/>
</dbReference>
<proteinExistence type="predicted"/>